<sequence>MTTIFLSYRRSDSPQACRVYDWLVRRFGKDAVFMDVAAIPVAVSFSDFIREAIAGSRIMVALIGSGWPVKVRAADDPVRAELEAAIKHRVPVLPVLIGNTVMPDPDDLPAGLASIAFQNAATVGVSHDFHTHMQSLLPRIESMLGTMARQSVATAEPDVIHLACQGIIACLRDAYSPDEADGWFVEWNVVGTGDFARRNNNHVTLFMHRIVRLDQLLELHFILSFWGIAAAAEHKLSGWVLRHLERKPVIPGAFFDPGPDTVACRLKVRPSDEDPRQIWQMITDEPLRLSLAYVATISPKT</sequence>
<dbReference type="OrthoDB" id="9768004at2"/>
<dbReference type="Gene3D" id="3.40.50.10140">
    <property type="entry name" value="Toll/interleukin-1 receptor homology (TIR) domain"/>
    <property type="match status" value="1"/>
</dbReference>
<feature type="domain" description="Pvc16 N-terminal" evidence="2">
    <location>
        <begin position="217"/>
        <end position="297"/>
    </location>
</feature>
<dbReference type="InterPro" id="IPR000157">
    <property type="entry name" value="TIR_dom"/>
</dbReference>
<feature type="domain" description="TIR" evidence="1">
    <location>
        <begin position="4"/>
        <end position="119"/>
    </location>
</feature>
<evidence type="ECO:0000259" key="2">
    <source>
        <dbReference type="Pfam" id="PF14065"/>
    </source>
</evidence>
<dbReference type="AlphaFoldDB" id="A0A5K7YRT4"/>
<dbReference type="EMBL" id="AP021874">
    <property type="protein sequence ID" value="BBO68994.1"/>
    <property type="molecule type" value="Genomic_DNA"/>
</dbReference>
<dbReference type="GO" id="GO:0007165">
    <property type="term" value="P:signal transduction"/>
    <property type="evidence" value="ECO:0007669"/>
    <property type="project" value="InterPro"/>
</dbReference>
<protein>
    <submittedName>
        <fullName evidence="3">Uncharacterized protein</fullName>
    </submittedName>
</protein>
<gene>
    <name evidence="3" type="ORF">DSCA_29240</name>
</gene>
<dbReference type="KEGG" id="dalk:DSCA_29240"/>
<evidence type="ECO:0000313" key="4">
    <source>
        <dbReference type="Proteomes" id="UP000427906"/>
    </source>
</evidence>
<dbReference type="Proteomes" id="UP000427906">
    <property type="component" value="Chromosome"/>
</dbReference>
<dbReference type="Pfam" id="PF13676">
    <property type="entry name" value="TIR_2"/>
    <property type="match status" value="1"/>
</dbReference>
<dbReference type="InterPro" id="IPR035897">
    <property type="entry name" value="Toll_tir_struct_dom_sf"/>
</dbReference>
<organism evidence="3 4">
    <name type="scientific">Desulfosarcina alkanivorans</name>
    <dbReference type="NCBI Taxonomy" id="571177"/>
    <lineage>
        <taxon>Bacteria</taxon>
        <taxon>Pseudomonadati</taxon>
        <taxon>Thermodesulfobacteriota</taxon>
        <taxon>Desulfobacteria</taxon>
        <taxon>Desulfobacterales</taxon>
        <taxon>Desulfosarcinaceae</taxon>
        <taxon>Desulfosarcina</taxon>
    </lineage>
</organism>
<evidence type="ECO:0000259" key="1">
    <source>
        <dbReference type="Pfam" id="PF13676"/>
    </source>
</evidence>
<dbReference type="SUPFAM" id="SSF52200">
    <property type="entry name" value="Toll/Interleukin receptor TIR domain"/>
    <property type="match status" value="1"/>
</dbReference>
<dbReference type="RefSeq" id="WP_155317079.1">
    <property type="nucleotide sequence ID" value="NZ_AP021874.1"/>
</dbReference>
<dbReference type="InterPro" id="IPR025351">
    <property type="entry name" value="Pvc16_N"/>
</dbReference>
<dbReference type="Pfam" id="PF14065">
    <property type="entry name" value="Pvc16_N"/>
    <property type="match status" value="1"/>
</dbReference>
<proteinExistence type="predicted"/>
<reference evidence="3 4" key="1">
    <citation type="submission" date="2019-11" db="EMBL/GenBank/DDBJ databases">
        <title>Comparative genomics of hydrocarbon-degrading Desulfosarcina strains.</title>
        <authorList>
            <person name="Watanabe M."/>
            <person name="Kojima H."/>
            <person name="Fukui M."/>
        </authorList>
    </citation>
    <scope>NUCLEOTIDE SEQUENCE [LARGE SCALE GENOMIC DNA]</scope>
    <source>
        <strain evidence="3 4">PL12</strain>
    </source>
</reference>
<accession>A0A5K7YRT4</accession>
<evidence type="ECO:0000313" key="3">
    <source>
        <dbReference type="EMBL" id="BBO68994.1"/>
    </source>
</evidence>
<name>A0A5K7YRT4_9BACT</name>
<keyword evidence="4" id="KW-1185">Reference proteome</keyword>